<dbReference type="GO" id="GO:0006869">
    <property type="term" value="P:lipid transport"/>
    <property type="evidence" value="ECO:0007669"/>
    <property type="project" value="UniProtKB-KW"/>
</dbReference>
<feature type="region of interest" description="Disordered" evidence="9">
    <location>
        <begin position="474"/>
        <end position="493"/>
    </location>
</feature>
<name>A0A3S3MJ37_9MAGN</name>
<reference evidence="11 12" key="1">
    <citation type="journal article" date="2019" name="Nat. Plants">
        <title>Stout camphor tree genome fills gaps in understanding of flowering plant genome evolution.</title>
        <authorList>
            <person name="Chaw S.M."/>
            <person name="Liu Y.C."/>
            <person name="Wu Y.W."/>
            <person name="Wang H.Y."/>
            <person name="Lin C.I."/>
            <person name="Wu C.S."/>
            <person name="Ke H.M."/>
            <person name="Chang L.Y."/>
            <person name="Hsu C.Y."/>
            <person name="Yang H.T."/>
            <person name="Sudianto E."/>
            <person name="Hsu M.H."/>
            <person name="Wu K.P."/>
            <person name="Wang L.N."/>
            <person name="Leebens-Mack J.H."/>
            <person name="Tsai I.J."/>
        </authorList>
    </citation>
    <scope>NUCLEOTIDE SEQUENCE [LARGE SCALE GENOMIC DNA]</scope>
    <source>
        <strain evidence="12">cv. Chaw 1501</strain>
        <tissue evidence="11">Young leaves</tissue>
    </source>
</reference>
<evidence type="ECO:0000256" key="7">
    <source>
        <dbReference type="ARBA" id="ARBA00023121"/>
    </source>
</evidence>
<evidence type="ECO:0000256" key="6">
    <source>
        <dbReference type="ARBA" id="ARBA00023055"/>
    </source>
</evidence>
<dbReference type="GO" id="GO:0005789">
    <property type="term" value="C:endoplasmic reticulum membrane"/>
    <property type="evidence" value="ECO:0007669"/>
    <property type="project" value="UniProtKB-SubCell"/>
</dbReference>
<evidence type="ECO:0000256" key="1">
    <source>
        <dbReference type="ARBA" id="ARBA00004586"/>
    </source>
</evidence>
<feature type="domain" description="SMP-LTD" evidence="10">
    <location>
        <begin position="336"/>
        <end position="606"/>
    </location>
</feature>
<feature type="compositionally biased region" description="Basic and acidic residues" evidence="9">
    <location>
        <begin position="656"/>
        <end position="670"/>
    </location>
</feature>
<feature type="region of interest" description="Disordered" evidence="9">
    <location>
        <begin position="764"/>
        <end position="796"/>
    </location>
</feature>
<feature type="compositionally biased region" description="Polar residues" evidence="9">
    <location>
        <begin position="636"/>
        <end position="655"/>
    </location>
</feature>
<dbReference type="STRING" id="337451.A0A3S3MJ37"/>
<accession>A0A3S3MJ37</accession>
<comment type="caution">
    <text evidence="11">The sequence shown here is derived from an EMBL/GenBank/DDBJ whole genome shotgun (WGS) entry which is preliminary data.</text>
</comment>
<evidence type="ECO:0000256" key="9">
    <source>
        <dbReference type="SAM" id="MobiDB-lite"/>
    </source>
</evidence>
<feature type="region of interest" description="Disordered" evidence="9">
    <location>
        <begin position="628"/>
        <end position="735"/>
    </location>
</feature>
<feature type="compositionally biased region" description="Basic and acidic residues" evidence="9">
    <location>
        <begin position="479"/>
        <end position="491"/>
    </location>
</feature>
<evidence type="ECO:0000256" key="5">
    <source>
        <dbReference type="ARBA" id="ARBA00022989"/>
    </source>
</evidence>
<dbReference type="OrthoDB" id="26740at2759"/>
<proteinExistence type="predicted"/>
<evidence type="ECO:0000313" key="12">
    <source>
        <dbReference type="Proteomes" id="UP000283530"/>
    </source>
</evidence>
<dbReference type="InterPro" id="IPR031468">
    <property type="entry name" value="SMP_LBD"/>
</dbReference>
<dbReference type="CDD" id="cd21675">
    <property type="entry name" value="SMP_TEX2"/>
    <property type="match status" value="1"/>
</dbReference>
<keyword evidence="3" id="KW-0812">Transmembrane</keyword>
<dbReference type="EMBL" id="QPKB01000005">
    <property type="protein sequence ID" value="RWR84675.1"/>
    <property type="molecule type" value="Genomic_DNA"/>
</dbReference>
<keyword evidence="8" id="KW-0472">Membrane</keyword>
<dbReference type="InterPro" id="IPR057080">
    <property type="entry name" value="PH_SMPa"/>
</dbReference>
<evidence type="ECO:0000256" key="4">
    <source>
        <dbReference type="ARBA" id="ARBA00022824"/>
    </source>
</evidence>
<keyword evidence="4" id="KW-0256">Endoplasmic reticulum</keyword>
<dbReference type="Proteomes" id="UP000283530">
    <property type="component" value="Unassembled WGS sequence"/>
</dbReference>
<feature type="compositionally biased region" description="Low complexity" evidence="9">
    <location>
        <begin position="680"/>
        <end position="695"/>
    </location>
</feature>
<keyword evidence="12" id="KW-1185">Reference proteome</keyword>
<dbReference type="PROSITE" id="PS51847">
    <property type="entry name" value="SMP"/>
    <property type="match status" value="1"/>
</dbReference>
<evidence type="ECO:0000256" key="2">
    <source>
        <dbReference type="ARBA" id="ARBA00022448"/>
    </source>
</evidence>
<dbReference type="Pfam" id="PF23065">
    <property type="entry name" value="PH_SMPa"/>
    <property type="match status" value="1"/>
</dbReference>
<protein>
    <submittedName>
        <fullName evidence="11">Testis-expressed sequence 2 protein</fullName>
    </submittedName>
</protein>
<keyword evidence="6" id="KW-0445">Lipid transport</keyword>
<feature type="compositionally biased region" description="Basic and acidic residues" evidence="9">
    <location>
        <begin position="703"/>
        <end position="730"/>
    </location>
</feature>
<dbReference type="GO" id="GO:0008289">
    <property type="term" value="F:lipid binding"/>
    <property type="evidence" value="ECO:0007669"/>
    <property type="project" value="UniProtKB-KW"/>
</dbReference>
<organism evidence="11 12">
    <name type="scientific">Cinnamomum micranthum f. kanehirae</name>
    <dbReference type="NCBI Taxonomy" id="337451"/>
    <lineage>
        <taxon>Eukaryota</taxon>
        <taxon>Viridiplantae</taxon>
        <taxon>Streptophyta</taxon>
        <taxon>Embryophyta</taxon>
        <taxon>Tracheophyta</taxon>
        <taxon>Spermatophyta</taxon>
        <taxon>Magnoliopsida</taxon>
        <taxon>Magnoliidae</taxon>
        <taxon>Laurales</taxon>
        <taxon>Lauraceae</taxon>
        <taxon>Cinnamomum</taxon>
    </lineage>
</organism>
<sequence>MFLLFLGFVLGALAVIAAEGLAIFALLNRLSRKKSKPKASESEVDRDLDEEQSLCFVCNKKGVMWVLESDKIPVKESPTSVPAEQMNKKEIVEVFPIKKNAEIKDHSLILTEFDGSQATIQLVGCVIVAVSASSLSSRKWAKRYPIKLENKKSAIYNGSNCFYIYLETSWEKESWCRALRIASCIDKDKLNQYVKLSEEFYHYLSSLNEEYPSFMKPAAVFGEQTDRGINIEGPSSKVRHFLKKLAKKAAKSSADYKINAISSFGHDERKVSEKFHDSQYKTSTTGLLKCSSERTVRSSSEEDMMPTSPLSLNDLSCHSQIPLLSDRDGEEKCGNDEGTLFWNLLFSRLFFDSQRSTELNNLIQARIQKTLSNMRTPSYIGGITCTGLDIGKLPPYIRNMRVLPMDMKEVWSMEVDIEYSGGAVLYIETRLEVCEPDFQKGIENTGMEQTTAGEATSDLLEGFEYYGDQLKRSGNTTDRTVKGGEGDKLDADGMNSAKNTSWTSTYVSRWKSVLNSLADQVSQVPISLAIRVTSLRGTVRLHIKPPPSDCLWFGFTSMPDIDWNLESAVGEHKITSSHIALLISNRFKTAIRETLVLPNCENICIPWMVAEKDDWVPRKVAPFIWVHQESGDPTGRNATNCQLGETKSKPNITKASKQDEGNEKLAEDVHPQPPPCTLVSASSPSSQSGPTTSISNDQSLHSIAEEELKAPLLKNDEMQDRSVLPSREETPECSVVPVVTAEEQIPVNEDSKAKKPWRRARMMDLGKKMGEKLEEKRRHIEEKGRHIVEKMRGHDI</sequence>
<dbReference type="PANTHER" id="PTHR13466">
    <property type="entry name" value="TEX2 PROTEIN-RELATED"/>
    <property type="match status" value="1"/>
</dbReference>
<evidence type="ECO:0000256" key="3">
    <source>
        <dbReference type="ARBA" id="ARBA00022692"/>
    </source>
</evidence>
<dbReference type="AlphaFoldDB" id="A0A3S3MJ37"/>
<comment type="subcellular location">
    <subcellularLocation>
        <location evidence="1">Endoplasmic reticulum membrane</location>
    </subcellularLocation>
</comment>
<evidence type="ECO:0000313" key="11">
    <source>
        <dbReference type="EMBL" id="RWR84675.1"/>
    </source>
</evidence>
<gene>
    <name evidence="11" type="ORF">CKAN_01349900</name>
</gene>
<keyword evidence="2" id="KW-0813">Transport</keyword>
<keyword evidence="5" id="KW-1133">Transmembrane helix</keyword>
<evidence type="ECO:0000256" key="8">
    <source>
        <dbReference type="ARBA" id="ARBA00023136"/>
    </source>
</evidence>
<keyword evidence="7" id="KW-0446">Lipid-binding</keyword>
<dbReference type="PANTHER" id="PTHR13466:SF0">
    <property type="entry name" value="SMP-LTD DOMAIN-CONTAINING PROTEIN"/>
    <property type="match status" value="1"/>
</dbReference>
<evidence type="ECO:0000259" key="10">
    <source>
        <dbReference type="PROSITE" id="PS51847"/>
    </source>
</evidence>